<dbReference type="PRINTS" id="PR00455">
    <property type="entry name" value="HTHTETR"/>
</dbReference>
<evidence type="ECO:0000256" key="5">
    <source>
        <dbReference type="SAM" id="MobiDB-lite"/>
    </source>
</evidence>
<keyword evidence="8" id="KW-1185">Reference proteome</keyword>
<dbReference type="OrthoDB" id="9796019at2"/>
<keyword evidence="3" id="KW-0804">Transcription</keyword>
<dbReference type="Pfam" id="PF16859">
    <property type="entry name" value="TetR_C_11"/>
    <property type="match status" value="1"/>
</dbReference>
<keyword evidence="1" id="KW-0805">Transcription regulation</keyword>
<dbReference type="InterPro" id="IPR011075">
    <property type="entry name" value="TetR_C"/>
</dbReference>
<dbReference type="InterPro" id="IPR001647">
    <property type="entry name" value="HTH_TetR"/>
</dbReference>
<dbReference type="InterPro" id="IPR050109">
    <property type="entry name" value="HTH-type_TetR-like_transc_reg"/>
</dbReference>
<accession>A0A557XWV9</accession>
<dbReference type="Proteomes" id="UP000320513">
    <property type="component" value="Unassembled WGS sequence"/>
</dbReference>
<keyword evidence="2 4" id="KW-0238">DNA-binding</keyword>
<dbReference type="SUPFAM" id="SSF48498">
    <property type="entry name" value="Tetracyclin repressor-like, C-terminal domain"/>
    <property type="match status" value="1"/>
</dbReference>
<feature type="domain" description="HTH tetR-type" evidence="6">
    <location>
        <begin position="25"/>
        <end position="85"/>
    </location>
</feature>
<evidence type="ECO:0000256" key="1">
    <source>
        <dbReference type="ARBA" id="ARBA00023015"/>
    </source>
</evidence>
<dbReference type="InterPro" id="IPR036271">
    <property type="entry name" value="Tet_transcr_reg_TetR-rel_C_sf"/>
</dbReference>
<dbReference type="GO" id="GO:0003700">
    <property type="term" value="F:DNA-binding transcription factor activity"/>
    <property type="evidence" value="ECO:0007669"/>
    <property type="project" value="TreeGrafter"/>
</dbReference>
<dbReference type="PANTHER" id="PTHR30055:SF148">
    <property type="entry name" value="TETR-FAMILY TRANSCRIPTIONAL REGULATOR"/>
    <property type="match status" value="1"/>
</dbReference>
<evidence type="ECO:0000313" key="8">
    <source>
        <dbReference type="Proteomes" id="UP000320513"/>
    </source>
</evidence>
<evidence type="ECO:0000259" key="6">
    <source>
        <dbReference type="PROSITE" id="PS50977"/>
    </source>
</evidence>
<dbReference type="InterPro" id="IPR009057">
    <property type="entry name" value="Homeodomain-like_sf"/>
</dbReference>
<proteinExistence type="predicted"/>
<feature type="region of interest" description="Disordered" evidence="5">
    <location>
        <begin position="1"/>
        <end position="24"/>
    </location>
</feature>
<gene>
    <name evidence="7" type="ORF">FPZ47_09040</name>
</gene>
<dbReference type="Gene3D" id="1.10.357.10">
    <property type="entry name" value="Tetracycline Repressor, domain 2"/>
    <property type="match status" value="1"/>
</dbReference>
<evidence type="ECO:0000313" key="7">
    <source>
        <dbReference type="EMBL" id="TVS90561.1"/>
    </source>
</evidence>
<evidence type="ECO:0000256" key="3">
    <source>
        <dbReference type="ARBA" id="ARBA00023163"/>
    </source>
</evidence>
<feature type="DNA-binding region" description="H-T-H motif" evidence="4">
    <location>
        <begin position="48"/>
        <end position="67"/>
    </location>
</feature>
<sequence length="209" mass="22326">MSPDSVRSDRPPRRPSGSTRGRFDPSLDAAILEAALAGLGEQGYDRMSMDDIASRARVGKAAIYRRWPSKAAVVAEAIAHWRRGLGPVEPPNTGRLQGDIDAIVAMVPDLNQAELSTVKVIVGVATAAMRDPVLAAALDDLALSAPRQIVRVVLDHAVARGEIPADRDLSLIPDALLGLNVLRLVTGRPIDRVYVRRALEQVLLPLAAG</sequence>
<dbReference type="AlphaFoldDB" id="A0A557XWV9"/>
<dbReference type="PANTHER" id="PTHR30055">
    <property type="entry name" value="HTH-TYPE TRANSCRIPTIONAL REGULATOR RUTR"/>
    <property type="match status" value="1"/>
</dbReference>
<reference evidence="7 8" key="1">
    <citation type="submission" date="2019-07" db="EMBL/GenBank/DDBJ databases">
        <title>New Mycobacterium species.</title>
        <authorList>
            <person name="Tortoli E."/>
            <person name="Ghielmetti G."/>
            <person name="Friedel U."/>
            <person name="Trovato A."/>
        </authorList>
    </citation>
    <scope>NUCLEOTIDE SEQUENCE [LARGE SCALE GENOMIC DNA]</scope>
    <source>
        <strain evidence="7 8">16-83</strain>
    </source>
</reference>
<dbReference type="RefSeq" id="WP_144948437.1">
    <property type="nucleotide sequence ID" value="NZ_VMQU01000028.1"/>
</dbReference>
<name>A0A557XWV9_9MYCO</name>
<dbReference type="PROSITE" id="PS50977">
    <property type="entry name" value="HTH_TETR_2"/>
    <property type="match status" value="1"/>
</dbReference>
<protein>
    <submittedName>
        <fullName evidence="7">TetR/AcrR family transcriptional regulator</fullName>
    </submittedName>
</protein>
<comment type="caution">
    <text evidence="7">The sequence shown here is derived from an EMBL/GenBank/DDBJ whole genome shotgun (WGS) entry which is preliminary data.</text>
</comment>
<evidence type="ECO:0000256" key="2">
    <source>
        <dbReference type="ARBA" id="ARBA00023125"/>
    </source>
</evidence>
<dbReference type="GO" id="GO:0000976">
    <property type="term" value="F:transcription cis-regulatory region binding"/>
    <property type="evidence" value="ECO:0007669"/>
    <property type="project" value="TreeGrafter"/>
</dbReference>
<dbReference type="EMBL" id="VMQU01000028">
    <property type="protein sequence ID" value="TVS90561.1"/>
    <property type="molecule type" value="Genomic_DNA"/>
</dbReference>
<dbReference type="Gene3D" id="1.10.10.60">
    <property type="entry name" value="Homeodomain-like"/>
    <property type="match status" value="1"/>
</dbReference>
<organism evidence="7 8">
    <name type="scientific">Mycobacterium helveticum</name>
    <dbReference type="NCBI Taxonomy" id="2592811"/>
    <lineage>
        <taxon>Bacteria</taxon>
        <taxon>Bacillati</taxon>
        <taxon>Actinomycetota</taxon>
        <taxon>Actinomycetes</taxon>
        <taxon>Mycobacteriales</taxon>
        <taxon>Mycobacteriaceae</taxon>
        <taxon>Mycobacterium</taxon>
    </lineage>
</organism>
<dbReference type="Pfam" id="PF00440">
    <property type="entry name" value="TetR_N"/>
    <property type="match status" value="1"/>
</dbReference>
<evidence type="ECO:0000256" key="4">
    <source>
        <dbReference type="PROSITE-ProRule" id="PRU00335"/>
    </source>
</evidence>
<dbReference type="SUPFAM" id="SSF46689">
    <property type="entry name" value="Homeodomain-like"/>
    <property type="match status" value="1"/>
</dbReference>
<feature type="compositionally biased region" description="Basic and acidic residues" evidence="5">
    <location>
        <begin position="1"/>
        <end position="12"/>
    </location>
</feature>
<dbReference type="PROSITE" id="PS01081">
    <property type="entry name" value="HTH_TETR_1"/>
    <property type="match status" value="1"/>
</dbReference>
<dbReference type="InterPro" id="IPR023772">
    <property type="entry name" value="DNA-bd_HTH_TetR-type_CS"/>
</dbReference>